<comment type="caution">
    <text evidence="1">The sequence shown here is derived from an EMBL/GenBank/DDBJ whole genome shotgun (WGS) entry which is preliminary data.</text>
</comment>
<proteinExistence type="predicted"/>
<gene>
    <name evidence="1" type="ORF">LCGC14_1128610</name>
</gene>
<feature type="non-terminal residue" evidence="1">
    <location>
        <position position="1"/>
    </location>
</feature>
<accession>A0A0F9M6K7</accession>
<dbReference type="SUPFAM" id="SSF56300">
    <property type="entry name" value="Metallo-dependent phosphatases"/>
    <property type="match status" value="1"/>
</dbReference>
<reference evidence="1" key="1">
    <citation type="journal article" date="2015" name="Nature">
        <title>Complex archaea that bridge the gap between prokaryotes and eukaryotes.</title>
        <authorList>
            <person name="Spang A."/>
            <person name="Saw J.H."/>
            <person name="Jorgensen S.L."/>
            <person name="Zaremba-Niedzwiedzka K."/>
            <person name="Martijn J."/>
            <person name="Lind A.E."/>
            <person name="van Eijk R."/>
            <person name="Schleper C."/>
            <person name="Guy L."/>
            <person name="Ettema T.J."/>
        </authorList>
    </citation>
    <scope>NUCLEOTIDE SEQUENCE</scope>
</reference>
<organism evidence="1">
    <name type="scientific">marine sediment metagenome</name>
    <dbReference type="NCBI Taxonomy" id="412755"/>
    <lineage>
        <taxon>unclassified sequences</taxon>
        <taxon>metagenomes</taxon>
        <taxon>ecological metagenomes</taxon>
    </lineage>
</organism>
<sequence>SNGVESLSDEYDGPDRTIVSRSYHIRTLPQLLKFCRVDLDIWEVPWHVVNMWGGAKNPNFQVKAKLKLKGQDELSILELVAEFRESAEQLAPVYRKIIHEPNESGNAAEISIHDLHFGSLCWKPETGRNYDIKIAQQVFQSAIDSLINDIVPYKPERILMPVGSDFFNVNSKLNETVHGTMQDEDCRWQKTFIYGRRMVVKAVDLLRQVAPVDVYIIGGNHDEERAYYLGDSLDCWYRNCEDVNVENTPTPRKYWQWGSCLVGITHGQMEVKGTLPLLMATEVSVMFARAKFREWHTGHLHHKAVKSYDYGTEANGIRERILPSLATTDSWHKKKGYSGLREAEAFIWNKDQGNIATFKYHP</sequence>
<protein>
    <recommendedName>
        <fullName evidence="2">Calcineurin-like phosphoesterase domain-containing protein</fullName>
    </recommendedName>
</protein>
<name>A0A0F9M6K7_9ZZZZ</name>
<evidence type="ECO:0008006" key="2">
    <source>
        <dbReference type="Google" id="ProtNLM"/>
    </source>
</evidence>
<dbReference type="AlphaFoldDB" id="A0A0F9M6K7"/>
<evidence type="ECO:0000313" key="1">
    <source>
        <dbReference type="EMBL" id="KKN01364.1"/>
    </source>
</evidence>
<dbReference type="InterPro" id="IPR029052">
    <property type="entry name" value="Metallo-depent_PP-like"/>
</dbReference>
<dbReference type="EMBL" id="LAZR01005271">
    <property type="protein sequence ID" value="KKN01364.1"/>
    <property type="molecule type" value="Genomic_DNA"/>
</dbReference>